<reference evidence="1" key="1">
    <citation type="submission" date="2014-11" db="EMBL/GenBank/DDBJ databases">
        <authorList>
            <person name="Amaro Gonzalez C."/>
        </authorList>
    </citation>
    <scope>NUCLEOTIDE SEQUENCE</scope>
</reference>
<dbReference type="EMBL" id="GBXM01036038">
    <property type="protein sequence ID" value="JAH72539.1"/>
    <property type="molecule type" value="Transcribed_RNA"/>
</dbReference>
<proteinExistence type="predicted"/>
<reference evidence="1" key="2">
    <citation type="journal article" date="2015" name="Fish Shellfish Immunol.">
        <title>Early steps in the European eel (Anguilla anguilla)-Vibrio vulnificus interaction in the gills: Role of the RtxA13 toxin.</title>
        <authorList>
            <person name="Callol A."/>
            <person name="Pajuelo D."/>
            <person name="Ebbesson L."/>
            <person name="Teles M."/>
            <person name="MacKenzie S."/>
            <person name="Amaro C."/>
        </authorList>
    </citation>
    <scope>NUCLEOTIDE SEQUENCE</scope>
</reference>
<protein>
    <submittedName>
        <fullName evidence="1">Uncharacterized protein</fullName>
    </submittedName>
</protein>
<sequence>MGSSDSHRQMDKHPVERTDVLPVRPLQSLTKTGSTSVFLRVNIPQALHILFVFNTKYLCMCAFPTRAN</sequence>
<organism evidence="1">
    <name type="scientific">Anguilla anguilla</name>
    <name type="common">European freshwater eel</name>
    <name type="synonym">Muraena anguilla</name>
    <dbReference type="NCBI Taxonomy" id="7936"/>
    <lineage>
        <taxon>Eukaryota</taxon>
        <taxon>Metazoa</taxon>
        <taxon>Chordata</taxon>
        <taxon>Craniata</taxon>
        <taxon>Vertebrata</taxon>
        <taxon>Euteleostomi</taxon>
        <taxon>Actinopterygii</taxon>
        <taxon>Neopterygii</taxon>
        <taxon>Teleostei</taxon>
        <taxon>Anguilliformes</taxon>
        <taxon>Anguillidae</taxon>
        <taxon>Anguilla</taxon>
    </lineage>
</organism>
<accession>A0A0E9V328</accession>
<name>A0A0E9V328_ANGAN</name>
<dbReference type="AlphaFoldDB" id="A0A0E9V328"/>
<evidence type="ECO:0000313" key="1">
    <source>
        <dbReference type="EMBL" id="JAH72539.1"/>
    </source>
</evidence>